<dbReference type="PANTHER" id="PTHR11360:SF260">
    <property type="entry name" value="MFS DOMAIN-CONTAINING PROTEIN"/>
    <property type="match status" value="1"/>
</dbReference>
<feature type="transmembrane region" description="Helical" evidence="1">
    <location>
        <begin position="327"/>
        <end position="347"/>
    </location>
</feature>
<dbReference type="SUPFAM" id="SSF103473">
    <property type="entry name" value="MFS general substrate transporter"/>
    <property type="match status" value="1"/>
</dbReference>
<dbReference type="Pfam" id="PF07690">
    <property type="entry name" value="MFS_1"/>
    <property type="match status" value="2"/>
</dbReference>
<proteinExistence type="predicted"/>
<comment type="caution">
    <text evidence="2">The sequence shown here is derived from an EMBL/GenBank/DDBJ whole genome shotgun (WGS) entry which is preliminary data.</text>
</comment>
<feature type="transmembrane region" description="Helical" evidence="1">
    <location>
        <begin position="359"/>
        <end position="379"/>
    </location>
</feature>
<dbReference type="InterPro" id="IPR050327">
    <property type="entry name" value="Proton-linked_MCT"/>
</dbReference>
<keyword evidence="1" id="KW-1133">Transmembrane helix</keyword>
<feature type="transmembrane region" description="Helical" evidence="1">
    <location>
        <begin position="391"/>
        <end position="410"/>
    </location>
</feature>
<protein>
    <submittedName>
        <fullName evidence="2">SLC16A9</fullName>
    </submittedName>
</protein>
<feature type="transmembrane region" description="Helical" evidence="1">
    <location>
        <begin position="153"/>
        <end position="171"/>
    </location>
</feature>
<feature type="transmembrane region" description="Helical" evidence="1">
    <location>
        <begin position="98"/>
        <end position="121"/>
    </location>
</feature>
<feature type="transmembrane region" description="Helical" evidence="1">
    <location>
        <begin position="212"/>
        <end position="234"/>
    </location>
</feature>
<evidence type="ECO:0000313" key="2">
    <source>
        <dbReference type="EMBL" id="CAE1331451.1"/>
    </source>
</evidence>
<dbReference type="PANTHER" id="PTHR11360">
    <property type="entry name" value="MONOCARBOXYLATE TRANSPORTER"/>
    <property type="match status" value="1"/>
</dbReference>
<dbReference type="InterPro" id="IPR011701">
    <property type="entry name" value="MFS"/>
</dbReference>
<sequence length="518" mass="57340">MYLLFRLSSIIHTQITVTSSVLMEEELTNVFESPPEDAESASDSGRENTLQIPDGGWGWVICFAGFMINFIAGGLFSGTEIFHWGLILLYQDTFYKTAMVEIIFDLIMMSVGPIVLLLLMFNVSHRQIIICGGFISAVSTFTCIFVKKVELLYVPYGTISGCCVGLAYFSVNTIVGRYFKKKRALAVGIAHSGIGIGAFVLSYLLGQSISYYGMRVTFLFISGLFLSFIVYGALCRPLKTGNTKKKTNEIILKSMKVLQTERNLGFEPDEETIENQELMHRSNSGGSMHHVNLETAPATNTNGTFSRKCKSLCKIIFDPVVLKNPGMLLLIFIYFFEGASVMVTVYTPDMIDYIGMRRGHGALIIYIYCGVLGISQVIFGMLADLLHIPTSYILMASLLVSSAVCVAFTFCHSFAWLVFCISLSAICRGFIFPLGIVLVASILGVENLEKGYSPLCLLSGVSYIIHRIIAGSLLDATQSIDAVFYVFASFLFMACIMSCGIVYMQRNNKFSEYPEKDN</sequence>
<accession>A0A812EQU9</accession>
<evidence type="ECO:0000256" key="1">
    <source>
        <dbReference type="SAM" id="Phobius"/>
    </source>
</evidence>
<feature type="transmembrane region" description="Helical" evidence="1">
    <location>
        <begin position="482"/>
        <end position="503"/>
    </location>
</feature>
<feature type="transmembrane region" description="Helical" evidence="1">
    <location>
        <begin position="128"/>
        <end position="147"/>
    </location>
</feature>
<dbReference type="InterPro" id="IPR036259">
    <property type="entry name" value="MFS_trans_sf"/>
</dbReference>
<dbReference type="Gene3D" id="1.20.1250.20">
    <property type="entry name" value="MFS general substrate transporter like domains"/>
    <property type="match status" value="1"/>
</dbReference>
<keyword evidence="1" id="KW-0812">Transmembrane</keyword>
<gene>
    <name evidence="2" type="ORF">SPHA_80638</name>
</gene>
<dbReference type="EMBL" id="CAHIKZ030005605">
    <property type="protein sequence ID" value="CAE1331451.1"/>
    <property type="molecule type" value="Genomic_DNA"/>
</dbReference>
<organism evidence="2 3">
    <name type="scientific">Acanthosepion pharaonis</name>
    <name type="common">Pharaoh cuttlefish</name>
    <name type="synonym">Sepia pharaonis</name>
    <dbReference type="NCBI Taxonomy" id="158019"/>
    <lineage>
        <taxon>Eukaryota</taxon>
        <taxon>Metazoa</taxon>
        <taxon>Spiralia</taxon>
        <taxon>Lophotrochozoa</taxon>
        <taxon>Mollusca</taxon>
        <taxon>Cephalopoda</taxon>
        <taxon>Coleoidea</taxon>
        <taxon>Decapodiformes</taxon>
        <taxon>Sepiida</taxon>
        <taxon>Sepiina</taxon>
        <taxon>Sepiidae</taxon>
        <taxon>Acanthosepion</taxon>
    </lineage>
</organism>
<feature type="transmembrane region" description="Helical" evidence="1">
    <location>
        <begin position="183"/>
        <end position="206"/>
    </location>
</feature>
<evidence type="ECO:0000313" key="3">
    <source>
        <dbReference type="Proteomes" id="UP000597762"/>
    </source>
</evidence>
<reference evidence="2" key="1">
    <citation type="submission" date="2021-01" db="EMBL/GenBank/DDBJ databases">
        <authorList>
            <person name="Li R."/>
            <person name="Bekaert M."/>
        </authorList>
    </citation>
    <scope>NUCLEOTIDE SEQUENCE</scope>
    <source>
        <strain evidence="2">Farmed</strain>
    </source>
</reference>
<keyword evidence="3" id="KW-1185">Reference proteome</keyword>
<dbReference type="Proteomes" id="UP000597762">
    <property type="component" value="Unassembled WGS sequence"/>
</dbReference>
<keyword evidence="1" id="KW-0472">Membrane</keyword>
<dbReference type="GO" id="GO:0008028">
    <property type="term" value="F:monocarboxylic acid transmembrane transporter activity"/>
    <property type="evidence" value="ECO:0007669"/>
    <property type="project" value="TreeGrafter"/>
</dbReference>
<feature type="transmembrane region" description="Helical" evidence="1">
    <location>
        <begin position="56"/>
        <end position="78"/>
    </location>
</feature>
<feature type="transmembrane region" description="Helical" evidence="1">
    <location>
        <begin position="416"/>
        <end position="440"/>
    </location>
</feature>
<dbReference type="AlphaFoldDB" id="A0A812EQU9"/>
<name>A0A812EQU9_ACAPH</name>
<dbReference type="OrthoDB" id="6499973at2759"/>
<feature type="transmembrane region" description="Helical" evidence="1">
    <location>
        <begin position="452"/>
        <end position="470"/>
    </location>
</feature>